<feature type="region of interest" description="Disordered" evidence="1">
    <location>
        <begin position="1"/>
        <end position="63"/>
    </location>
</feature>
<dbReference type="InParanoid" id="K3Z4L3"/>
<dbReference type="PANTHER" id="PTHR35546:SF106">
    <property type="entry name" value="DUF1618 DOMAIN-CONTAINING PROTEIN"/>
    <property type="match status" value="1"/>
</dbReference>
<reference evidence="3" key="2">
    <citation type="submission" date="2018-08" db="UniProtKB">
        <authorList>
            <consortium name="EnsemblPlants"/>
        </authorList>
    </citation>
    <scope>IDENTIFICATION</scope>
    <source>
        <strain evidence="3">Yugu1</strain>
    </source>
</reference>
<dbReference type="AlphaFoldDB" id="K3Z4L3"/>
<reference evidence="4" key="1">
    <citation type="journal article" date="2012" name="Nat. Biotechnol.">
        <title>Reference genome sequence of the model plant Setaria.</title>
        <authorList>
            <person name="Bennetzen J.L."/>
            <person name="Schmutz J."/>
            <person name="Wang H."/>
            <person name="Percifield R."/>
            <person name="Hawkins J."/>
            <person name="Pontaroli A.C."/>
            <person name="Estep M."/>
            <person name="Feng L."/>
            <person name="Vaughn J.N."/>
            <person name="Grimwood J."/>
            <person name="Jenkins J."/>
            <person name="Barry K."/>
            <person name="Lindquist E."/>
            <person name="Hellsten U."/>
            <person name="Deshpande S."/>
            <person name="Wang X."/>
            <person name="Wu X."/>
            <person name="Mitros T."/>
            <person name="Triplett J."/>
            <person name="Yang X."/>
            <person name="Ye C.Y."/>
            <person name="Mauro-Herrera M."/>
            <person name="Wang L."/>
            <person name="Li P."/>
            <person name="Sharma M."/>
            <person name="Sharma R."/>
            <person name="Ronald P.C."/>
            <person name="Panaud O."/>
            <person name="Kellogg E.A."/>
            <person name="Brutnell T.P."/>
            <person name="Doust A.N."/>
            <person name="Tuskan G.A."/>
            <person name="Rokhsar D."/>
            <person name="Devos K.M."/>
        </authorList>
    </citation>
    <scope>NUCLEOTIDE SEQUENCE [LARGE SCALE GENOMIC DNA]</scope>
    <source>
        <strain evidence="4">cv. Yugu1</strain>
    </source>
</reference>
<dbReference type="Gramene" id="KQL17321">
    <property type="protein sequence ID" value="KQL17321"/>
    <property type="gene ID" value="SETIT_021481mg"/>
</dbReference>
<sequence>MVGSSSTGVGGDKHGCSTSASSGTSAGKGAAAAVHGSDAAHLAKRKSRPEDEHGCWPKGKQDSSNTMWREMMMSLVTRSKQCLNISNKEIELNLNIGVEVLYMGGNLQICELGETSSESSRTGHANQPSRFSELGRRTGSGLDIQPGAFWVGLVPRAPPLLPNRRRRPPGARLAGAEPIEMLSNKAAASGRSSGRSGGGIRIGRLQLRPAIPIVPGGRGKRQRRAAAVPLLPDDALVEILSRVPAKSLCRFKCVSRAWRDLIADRLRCKKLPQTLAGFFVNDGDEIHGGDSDDDGSDRVVGRFINTLGRFVPLASVSFLGNQPGIEEFGFLRSCNGLLLFGHRRAGDTYDSLGYIVCNPATEQWVAVPSSGFKPLPLFDEGEDPGSDSDNEIGCAFTYLIFDPAVSLHFQLVEFISDDCVCVEEVRAYSSETGVWCDSDWSSDCGISFFAGSAIVNGMLHLSVTSFDTHQDLILAVNGEGKDCRSLSGPGKRFDVAFVGESQGLVHCVSQHKDNTRQMTELSIWVLRDYDAEEWVLKHSVDFFKLFGRMNCRVEFDYSVVAIHPDRNLIFFVQHWDLQLKSYDMDSKEVCTLHTLGVGPQNIFPLVPYYAESSALANKH</sequence>
<dbReference type="CDD" id="cd22157">
    <property type="entry name" value="F-box_AtFBW1-like"/>
    <property type="match status" value="1"/>
</dbReference>
<dbReference type="HOGENOM" id="CLU_022847_1_0_1"/>
<accession>K3Z4L3</accession>
<feature type="compositionally biased region" description="Basic and acidic residues" evidence="1">
    <location>
        <begin position="48"/>
        <end position="61"/>
    </location>
</feature>
<dbReference type="Gene3D" id="1.20.1280.50">
    <property type="match status" value="1"/>
</dbReference>
<dbReference type="Proteomes" id="UP000004995">
    <property type="component" value="Unassembled WGS sequence"/>
</dbReference>
<dbReference type="InterPro" id="IPR056592">
    <property type="entry name" value="Beta-prop_At3g26010-like"/>
</dbReference>
<feature type="compositionally biased region" description="Polar residues" evidence="1">
    <location>
        <begin position="115"/>
        <end position="130"/>
    </location>
</feature>
<organism evidence="3 4">
    <name type="scientific">Setaria italica</name>
    <name type="common">Foxtail millet</name>
    <name type="synonym">Panicum italicum</name>
    <dbReference type="NCBI Taxonomy" id="4555"/>
    <lineage>
        <taxon>Eukaryota</taxon>
        <taxon>Viridiplantae</taxon>
        <taxon>Streptophyta</taxon>
        <taxon>Embryophyta</taxon>
        <taxon>Tracheophyta</taxon>
        <taxon>Spermatophyta</taxon>
        <taxon>Magnoliopsida</taxon>
        <taxon>Liliopsida</taxon>
        <taxon>Poales</taxon>
        <taxon>Poaceae</taxon>
        <taxon>PACMAD clade</taxon>
        <taxon>Panicoideae</taxon>
        <taxon>Panicodae</taxon>
        <taxon>Paniceae</taxon>
        <taxon>Cenchrinae</taxon>
        <taxon>Setaria</taxon>
    </lineage>
</organism>
<proteinExistence type="predicted"/>
<dbReference type="PANTHER" id="PTHR35546">
    <property type="entry name" value="F-BOX PROTEIN INTERACTION DOMAIN PROTEIN-RELATED"/>
    <property type="match status" value="1"/>
</dbReference>
<dbReference type="InterPro" id="IPR001810">
    <property type="entry name" value="F-box_dom"/>
</dbReference>
<dbReference type="InterPro" id="IPR055290">
    <property type="entry name" value="At3g26010-like"/>
</dbReference>
<dbReference type="Pfam" id="PF00646">
    <property type="entry name" value="F-box"/>
    <property type="match status" value="1"/>
</dbReference>
<evidence type="ECO:0000256" key="1">
    <source>
        <dbReference type="SAM" id="MobiDB-lite"/>
    </source>
</evidence>
<dbReference type="OMA" id="EIGCAFT"/>
<feature type="region of interest" description="Disordered" evidence="1">
    <location>
        <begin position="115"/>
        <end position="138"/>
    </location>
</feature>
<feature type="compositionally biased region" description="Low complexity" evidence="1">
    <location>
        <begin position="16"/>
        <end position="40"/>
    </location>
</feature>
<protein>
    <recommendedName>
        <fullName evidence="2">F-box domain-containing protein</fullName>
    </recommendedName>
</protein>
<dbReference type="EnsemblPlants" id="KQL17321">
    <property type="protein sequence ID" value="KQL17321"/>
    <property type="gene ID" value="SETIT_021481mg"/>
</dbReference>
<dbReference type="EMBL" id="AGNK02002141">
    <property type="status" value="NOT_ANNOTATED_CDS"/>
    <property type="molecule type" value="Genomic_DNA"/>
</dbReference>
<feature type="domain" description="F-box" evidence="2">
    <location>
        <begin position="225"/>
        <end position="271"/>
    </location>
</feature>
<dbReference type="eggNOG" id="ENOG502SUZM">
    <property type="taxonomic scope" value="Eukaryota"/>
</dbReference>
<dbReference type="SMART" id="SM00256">
    <property type="entry name" value="FBOX"/>
    <property type="match status" value="1"/>
</dbReference>
<keyword evidence="4" id="KW-1185">Reference proteome</keyword>
<dbReference type="SUPFAM" id="SSF81383">
    <property type="entry name" value="F-box domain"/>
    <property type="match status" value="1"/>
</dbReference>
<evidence type="ECO:0000313" key="3">
    <source>
        <dbReference type="EnsemblPlants" id="KQL17321"/>
    </source>
</evidence>
<name>K3Z4L3_SETIT</name>
<evidence type="ECO:0000259" key="2">
    <source>
        <dbReference type="PROSITE" id="PS50181"/>
    </source>
</evidence>
<dbReference type="InterPro" id="IPR036047">
    <property type="entry name" value="F-box-like_dom_sf"/>
</dbReference>
<dbReference type="PROSITE" id="PS50181">
    <property type="entry name" value="FBOX"/>
    <property type="match status" value="1"/>
</dbReference>
<dbReference type="Pfam" id="PF24750">
    <property type="entry name" value="b-prop_At3g26010-like"/>
    <property type="match status" value="1"/>
</dbReference>
<evidence type="ECO:0000313" key="4">
    <source>
        <dbReference type="Proteomes" id="UP000004995"/>
    </source>
</evidence>